<dbReference type="Proteomes" id="UP000215383">
    <property type="component" value="Chromosome 1"/>
</dbReference>
<evidence type="ECO:0000313" key="3">
    <source>
        <dbReference type="EMBL" id="SNU98697.1"/>
    </source>
</evidence>
<dbReference type="Gene3D" id="3.40.1440.10">
    <property type="entry name" value="GIY-YIG endonuclease"/>
    <property type="match status" value="1"/>
</dbReference>
<organism evidence="3 4">
    <name type="scientific">Megamonas hypermegale</name>
    <dbReference type="NCBI Taxonomy" id="158847"/>
    <lineage>
        <taxon>Bacteria</taxon>
        <taxon>Bacillati</taxon>
        <taxon>Bacillota</taxon>
        <taxon>Negativicutes</taxon>
        <taxon>Selenomonadales</taxon>
        <taxon>Selenomonadaceae</taxon>
        <taxon>Megamonas</taxon>
    </lineage>
</organism>
<dbReference type="InterPro" id="IPR035901">
    <property type="entry name" value="GIY-YIG_endonuc_sf"/>
</dbReference>
<accession>A0A239TLL2</accession>
<dbReference type="AlphaFoldDB" id="A0A239TLL2"/>
<dbReference type="SUPFAM" id="SSF82771">
    <property type="entry name" value="GIY-YIG endonuclease"/>
    <property type="match status" value="1"/>
</dbReference>
<dbReference type="EMBL" id="LT906446">
    <property type="protein sequence ID" value="SNU98697.1"/>
    <property type="molecule type" value="Genomic_DNA"/>
</dbReference>
<dbReference type="InterPro" id="IPR000305">
    <property type="entry name" value="GIY-YIG_endonuc"/>
</dbReference>
<sequence>MPCYTYILKCSDNTLYTGWTNDLVKRIKTHNAGKGARYTRGRLPVKLLYYEIFSTKQEAQRREVQIKKLSRQEKLSLIKNS</sequence>
<evidence type="ECO:0000313" key="4">
    <source>
        <dbReference type="Proteomes" id="UP000215383"/>
    </source>
</evidence>
<protein>
    <submittedName>
        <fullName evidence="3">GIY-YIG nuclease superfamily protein</fullName>
    </submittedName>
</protein>
<feature type="domain" description="GIY-YIG" evidence="2">
    <location>
        <begin position="3"/>
        <end position="74"/>
    </location>
</feature>
<dbReference type="CDD" id="cd10456">
    <property type="entry name" value="GIY-YIG_UPF0213"/>
    <property type="match status" value="1"/>
</dbReference>
<dbReference type="InterPro" id="IPR050190">
    <property type="entry name" value="UPF0213_domain"/>
</dbReference>
<reference evidence="3 4" key="1">
    <citation type="submission" date="2017-06" db="EMBL/GenBank/DDBJ databases">
        <authorList>
            <consortium name="Pathogen Informatics"/>
        </authorList>
    </citation>
    <scope>NUCLEOTIDE SEQUENCE [LARGE SCALE GENOMIC DNA]</scope>
    <source>
        <strain evidence="3 4">NCTC10570</strain>
    </source>
</reference>
<proteinExistence type="inferred from homology"/>
<dbReference type="GeneID" id="78506990"/>
<dbReference type="OrthoDB" id="9807770at2"/>
<gene>
    <name evidence="3" type="ORF">SAMEA4364220_00975</name>
</gene>
<comment type="similarity">
    <text evidence="1">Belongs to the UPF0213 family.</text>
</comment>
<dbReference type="PANTHER" id="PTHR34477:SF1">
    <property type="entry name" value="UPF0213 PROTEIN YHBQ"/>
    <property type="match status" value="1"/>
</dbReference>
<name>A0A239TLL2_9FIRM</name>
<evidence type="ECO:0000259" key="2">
    <source>
        <dbReference type="Pfam" id="PF01541"/>
    </source>
</evidence>
<dbReference type="RefSeq" id="WP_027890814.1">
    <property type="nucleotide sequence ID" value="NZ_LT906446.1"/>
</dbReference>
<dbReference type="PANTHER" id="PTHR34477">
    <property type="entry name" value="UPF0213 PROTEIN YHBQ"/>
    <property type="match status" value="1"/>
</dbReference>
<keyword evidence="4" id="KW-1185">Reference proteome</keyword>
<dbReference type="eggNOG" id="COG2827">
    <property type="taxonomic scope" value="Bacteria"/>
</dbReference>
<dbReference type="Pfam" id="PF01541">
    <property type="entry name" value="GIY-YIG"/>
    <property type="match status" value="1"/>
</dbReference>
<evidence type="ECO:0000256" key="1">
    <source>
        <dbReference type="ARBA" id="ARBA00007435"/>
    </source>
</evidence>